<evidence type="ECO:0000313" key="2">
    <source>
        <dbReference type="Proteomes" id="UP000741360"/>
    </source>
</evidence>
<name>A0A932GSX6_UNCTE</name>
<dbReference type="AlphaFoldDB" id="A0A932GSX6"/>
<evidence type="ECO:0000313" key="1">
    <source>
        <dbReference type="EMBL" id="MBI3016335.1"/>
    </source>
</evidence>
<protein>
    <recommendedName>
        <fullName evidence="3">Nucleotidyltransferase family protein</fullName>
    </recommendedName>
</protein>
<sequence length="117" mass="13125">MVDTRTDYSPDEVTAARSMMLELVQLLGEYKDDMVIVGGWVPELLLPAAQTKHIGSTDVDVALDHRRITEAGYQTIRAHLLRHGYVEGKQPFIFLREVQVNGRPSTSGRSSLRISMN</sequence>
<reference evidence="1" key="1">
    <citation type="submission" date="2020-07" db="EMBL/GenBank/DDBJ databases">
        <title>Huge and variable diversity of episymbiotic CPR bacteria and DPANN archaea in groundwater ecosystems.</title>
        <authorList>
            <person name="He C.Y."/>
            <person name="Keren R."/>
            <person name="Whittaker M."/>
            <person name="Farag I.F."/>
            <person name="Doudna J."/>
            <person name="Cate J.H.D."/>
            <person name="Banfield J.F."/>
        </authorList>
    </citation>
    <scope>NUCLEOTIDE SEQUENCE</scope>
    <source>
        <strain evidence="1">NC_groundwater_717_Ag_S-0.2um_59_8</strain>
    </source>
</reference>
<gene>
    <name evidence="1" type="ORF">HYY65_15020</name>
</gene>
<dbReference type="EMBL" id="JACPSX010000290">
    <property type="protein sequence ID" value="MBI3016335.1"/>
    <property type="molecule type" value="Genomic_DNA"/>
</dbReference>
<comment type="caution">
    <text evidence="1">The sequence shown here is derived from an EMBL/GenBank/DDBJ whole genome shotgun (WGS) entry which is preliminary data.</text>
</comment>
<accession>A0A932GSX6</accession>
<dbReference type="Proteomes" id="UP000741360">
    <property type="component" value="Unassembled WGS sequence"/>
</dbReference>
<proteinExistence type="predicted"/>
<evidence type="ECO:0008006" key="3">
    <source>
        <dbReference type="Google" id="ProtNLM"/>
    </source>
</evidence>
<organism evidence="1 2">
    <name type="scientific">Tectimicrobiota bacterium</name>
    <dbReference type="NCBI Taxonomy" id="2528274"/>
    <lineage>
        <taxon>Bacteria</taxon>
        <taxon>Pseudomonadati</taxon>
        <taxon>Nitrospinota/Tectimicrobiota group</taxon>
        <taxon>Candidatus Tectimicrobiota</taxon>
    </lineage>
</organism>